<feature type="domain" description="Peptidase C14 caspase" evidence="6">
    <location>
        <begin position="138"/>
        <end position="423"/>
    </location>
</feature>
<organism evidence="7 8">
    <name type="scientific">Diplodia intermedia</name>
    <dbReference type="NCBI Taxonomy" id="856260"/>
    <lineage>
        <taxon>Eukaryota</taxon>
        <taxon>Fungi</taxon>
        <taxon>Dikarya</taxon>
        <taxon>Ascomycota</taxon>
        <taxon>Pezizomycotina</taxon>
        <taxon>Dothideomycetes</taxon>
        <taxon>Dothideomycetes incertae sedis</taxon>
        <taxon>Botryosphaeriales</taxon>
        <taxon>Botryosphaeriaceae</taxon>
        <taxon>Diplodia</taxon>
    </lineage>
</organism>
<comment type="caution">
    <text evidence="7">The sequence shown here is derived from an EMBL/GenBank/DDBJ whole genome shotgun (WGS) entry which is preliminary data.</text>
</comment>
<evidence type="ECO:0000313" key="8">
    <source>
        <dbReference type="Proteomes" id="UP001521184"/>
    </source>
</evidence>
<dbReference type="InterPro" id="IPR011600">
    <property type="entry name" value="Pept_C14_caspase"/>
</dbReference>
<keyword evidence="2" id="KW-0053">Apoptosis</keyword>
<feature type="compositionally biased region" description="Low complexity" evidence="5">
    <location>
        <begin position="32"/>
        <end position="41"/>
    </location>
</feature>
<feature type="region of interest" description="Disordered" evidence="5">
    <location>
        <begin position="1"/>
        <end position="122"/>
    </location>
</feature>
<comment type="similarity">
    <text evidence="1">Belongs to the peptidase C14B family.</text>
</comment>
<evidence type="ECO:0000256" key="3">
    <source>
        <dbReference type="ARBA" id="ARBA00022807"/>
    </source>
</evidence>
<name>A0ABR3T095_9PEZI</name>
<dbReference type="PANTHER" id="PTHR48104">
    <property type="entry name" value="METACASPASE-4"/>
    <property type="match status" value="1"/>
</dbReference>
<dbReference type="GO" id="GO:0006508">
    <property type="term" value="P:proteolysis"/>
    <property type="evidence" value="ECO:0007669"/>
    <property type="project" value="UniProtKB-KW"/>
</dbReference>
<dbReference type="SUPFAM" id="SSF52129">
    <property type="entry name" value="Caspase-like"/>
    <property type="match status" value="1"/>
</dbReference>
<dbReference type="PANTHER" id="PTHR48104:SF30">
    <property type="entry name" value="METACASPASE-1"/>
    <property type="match status" value="1"/>
</dbReference>
<evidence type="ECO:0000259" key="6">
    <source>
        <dbReference type="Pfam" id="PF00656"/>
    </source>
</evidence>
<sequence>MSYYPGQGYQGGGYGGPPPPQNYGQGYPPPQQYGAPQGQYGYPPPAHSPQPPYGYGTPPPGQYGGYQQTPPPQQGYGYGAPNGAPPQHQQYGNPTVNNNTHAQGGHSAPHAPPQQAQAFGHGAPSGYSFQYSNCTGQRKALLIGINYFGQRGQLRGCINDVKNMSAYLNQHFGYKREDMVLLTDDQQNPMSQPTKANILRAMHWLVKDARPNDSLFFHYSGHGGQTKDLDGDEDDGYDEVIYPLDFRQAGHIVDDEMHRIMVQGLQPGVRLTAIFDSCHSGSALDLPYLYSTSGVLKEPNLAKEAGQGLLGIVSSYARGDLGGMASTAMGLFKKATSGDETYKRNLRTKTSPADVIMWSGSKDTQTSSDATIGGQATGAMSWAFINALKKNPQQSYVQLLNSIRDELEGKYSQKPQLSCSHPLDTNLLYVM</sequence>
<feature type="compositionally biased region" description="Low complexity" evidence="5">
    <location>
        <begin position="105"/>
        <end position="122"/>
    </location>
</feature>
<accession>A0ABR3T095</accession>
<keyword evidence="3" id="KW-0378">Hydrolase</keyword>
<feature type="compositionally biased region" description="Pro residues" evidence="5">
    <location>
        <begin position="42"/>
        <end position="61"/>
    </location>
</feature>
<dbReference type="Proteomes" id="UP001521184">
    <property type="component" value="Unassembled WGS sequence"/>
</dbReference>
<dbReference type="InterPro" id="IPR029030">
    <property type="entry name" value="Caspase-like_dom_sf"/>
</dbReference>
<evidence type="ECO:0000256" key="5">
    <source>
        <dbReference type="SAM" id="MobiDB-lite"/>
    </source>
</evidence>
<dbReference type="GO" id="GO:0008233">
    <property type="term" value="F:peptidase activity"/>
    <property type="evidence" value="ECO:0007669"/>
    <property type="project" value="UniProtKB-KW"/>
</dbReference>
<feature type="compositionally biased region" description="Pro residues" evidence="5">
    <location>
        <begin position="16"/>
        <end position="31"/>
    </location>
</feature>
<dbReference type="InterPro" id="IPR050452">
    <property type="entry name" value="Metacaspase"/>
</dbReference>
<keyword evidence="4" id="KW-0865">Zymogen</keyword>
<keyword evidence="7" id="KW-0645">Protease</keyword>
<proteinExistence type="inferred from homology"/>
<evidence type="ECO:0000256" key="1">
    <source>
        <dbReference type="ARBA" id="ARBA00009005"/>
    </source>
</evidence>
<feature type="compositionally biased region" description="Polar residues" evidence="5">
    <location>
        <begin position="88"/>
        <end position="102"/>
    </location>
</feature>
<gene>
    <name evidence="7" type="primary">MCA1</name>
    <name evidence="7" type="ORF">SLS58_011255</name>
</gene>
<evidence type="ECO:0000256" key="4">
    <source>
        <dbReference type="ARBA" id="ARBA00023145"/>
    </source>
</evidence>
<dbReference type="Pfam" id="PF00656">
    <property type="entry name" value="Peptidase_C14"/>
    <property type="match status" value="1"/>
</dbReference>
<dbReference type="EMBL" id="JAKEKT020000170">
    <property type="protein sequence ID" value="KAL1632998.1"/>
    <property type="molecule type" value="Genomic_DNA"/>
</dbReference>
<keyword evidence="3" id="KW-0788">Thiol protease</keyword>
<protein>
    <submittedName>
        <fullName evidence="7">Ca(2+)-dependent cysteine protease</fullName>
    </submittedName>
</protein>
<evidence type="ECO:0000256" key="2">
    <source>
        <dbReference type="ARBA" id="ARBA00022703"/>
    </source>
</evidence>
<keyword evidence="8" id="KW-1185">Reference proteome</keyword>
<dbReference type="Gene3D" id="3.40.50.12660">
    <property type="match status" value="1"/>
</dbReference>
<evidence type="ECO:0000313" key="7">
    <source>
        <dbReference type="EMBL" id="KAL1632998.1"/>
    </source>
</evidence>
<reference evidence="7 8" key="1">
    <citation type="journal article" date="2023" name="Plant Dis.">
        <title>First Report of Diplodia intermedia Causing Canker and Dieback Diseases on Apple Trees in Canada.</title>
        <authorList>
            <person name="Ellouze W."/>
            <person name="Ilyukhin E."/>
            <person name="Sulman M."/>
            <person name="Ali S."/>
        </authorList>
    </citation>
    <scope>NUCLEOTIDE SEQUENCE [LARGE SCALE GENOMIC DNA]</scope>
    <source>
        <strain evidence="7 8">M45-28</strain>
    </source>
</reference>